<dbReference type="EMBL" id="MPKA01000139">
    <property type="protein sequence ID" value="OLU43893.1"/>
    <property type="molecule type" value="Genomic_DNA"/>
</dbReference>
<gene>
    <name evidence="8" type="ORF">BO225_11560</name>
</gene>
<dbReference type="PANTHER" id="PTHR46795:SF3">
    <property type="entry name" value="ABC TRANSPORTER PERMEASE"/>
    <property type="match status" value="1"/>
</dbReference>
<keyword evidence="6" id="KW-0813">Transport</keyword>
<keyword evidence="3 6" id="KW-0812">Transmembrane</keyword>
<feature type="transmembrane region" description="Helical" evidence="6">
    <location>
        <begin position="106"/>
        <end position="127"/>
    </location>
</feature>
<evidence type="ECO:0000256" key="1">
    <source>
        <dbReference type="ARBA" id="ARBA00004651"/>
    </source>
</evidence>
<feature type="transmembrane region" description="Helical" evidence="6">
    <location>
        <begin position="201"/>
        <end position="221"/>
    </location>
</feature>
<keyword evidence="4 6" id="KW-1133">Transmembrane helix</keyword>
<name>A0A1U7NJR5_9FIRM</name>
<dbReference type="PIRSF" id="PIRSF018968">
    <property type="entry name" value="ABC_permease_BceB"/>
    <property type="match status" value="1"/>
</dbReference>
<evidence type="ECO:0000259" key="7">
    <source>
        <dbReference type="Pfam" id="PF02687"/>
    </source>
</evidence>
<comment type="subcellular location">
    <subcellularLocation>
        <location evidence="1 6">Cell membrane</location>
        <topology evidence="1 6">Multi-pass membrane protein</topology>
    </subcellularLocation>
</comment>
<feature type="domain" description="ABC3 transporter permease C-terminal" evidence="7">
    <location>
        <begin position="64"/>
        <end position="178"/>
    </location>
</feature>
<proteinExistence type="inferred from homology"/>
<dbReference type="STRING" id="1862672.BO225_11560"/>
<feature type="transmembrane region" description="Helical" evidence="6">
    <location>
        <begin position="227"/>
        <end position="254"/>
    </location>
</feature>
<dbReference type="OrthoDB" id="9781780at2"/>
<keyword evidence="2 6" id="KW-1003">Cell membrane</keyword>
<dbReference type="InterPro" id="IPR027022">
    <property type="entry name" value="ABC_permease_BceB-typ"/>
</dbReference>
<evidence type="ECO:0000313" key="8">
    <source>
        <dbReference type="EMBL" id="OLU43893.1"/>
    </source>
</evidence>
<dbReference type="InterPro" id="IPR003838">
    <property type="entry name" value="ABC3_permease_C"/>
</dbReference>
<evidence type="ECO:0000256" key="5">
    <source>
        <dbReference type="ARBA" id="ARBA00023136"/>
    </source>
</evidence>
<feature type="transmembrane region" description="Helical" evidence="6">
    <location>
        <begin position="21"/>
        <end position="41"/>
    </location>
</feature>
<evidence type="ECO:0000256" key="3">
    <source>
        <dbReference type="ARBA" id="ARBA00022692"/>
    </source>
</evidence>
<dbReference type="GO" id="GO:0005886">
    <property type="term" value="C:plasma membrane"/>
    <property type="evidence" value="ECO:0007669"/>
    <property type="project" value="UniProtKB-SubCell"/>
</dbReference>
<sequence length="662" mass="75480">MSKGFYAKLAFENLKKNKKTYLPFMITSMMTTMMLYMIIALSDNPQMNKMIGGGEIAMMLGLGVVIVELFAIIFLFYTNSFLLKRRKREFGVLTVLGMEKKHLARVVFYELFYVLAASLALGLLFGILFDKLFYLLIIKMIGTEVPLGFYISKRGLIETATYIGVIYGLMWLYSVVQIQTSKPIDLINADKVSEKEPKSKWVLAIAGLICLAIGYGLSLSITNPVEAMVLFFVAVVFVIIGTYLIFTTGSITLLKLLEKNKHFYYKTSHFLSVSNMKFRMKQNAVSLANICILSTMVLVMLSSTLSLWTGMVDSVNSMLKRDETITVHFDQIEQAPLIEEAVQRSIQESGLDPQEAERFVSYATDFKKEGNRFIVQPGHMAEVYIEFIPLSAFNEAEKTDLYLGQDECYVYSKKGSLDAKEIEVDSIPLRIKGILHETSLFSSTDTYINDTHTLIVPDAQFEEIRSHIIETYAKVGIEYAPSFEYREQFNVAEGKVDETVLDEALHKNLEPIDVLTYYARNFDEIMLSFRSLYAGFFFIGIFLSILFIMATILIMYYKQISEGYEDEKRYDIMQKVGLDQKQIQGTIKTQVLIVFFLPLIVAGIHIVFAFPMVSRMLRILSLTNTNLFIWTTIGCFAGFSLLYILIYSITAKVYYDIVTKRP</sequence>
<feature type="transmembrane region" description="Helical" evidence="6">
    <location>
        <begin position="284"/>
        <end position="308"/>
    </location>
</feature>
<feature type="transmembrane region" description="Helical" evidence="6">
    <location>
        <begin position="56"/>
        <end position="78"/>
    </location>
</feature>
<evidence type="ECO:0000256" key="6">
    <source>
        <dbReference type="PIRNR" id="PIRNR018968"/>
    </source>
</evidence>
<dbReference type="AlphaFoldDB" id="A0A1U7NJR5"/>
<dbReference type="InterPro" id="IPR052536">
    <property type="entry name" value="ABC-4_Integral_Memb_Prot"/>
</dbReference>
<dbReference type="Pfam" id="PF02687">
    <property type="entry name" value="FtsX"/>
    <property type="match status" value="1"/>
</dbReference>
<keyword evidence="9" id="KW-1185">Reference proteome</keyword>
<evidence type="ECO:0000256" key="4">
    <source>
        <dbReference type="ARBA" id="ARBA00022989"/>
    </source>
</evidence>
<keyword evidence="5 6" id="KW-0472">Membrane</keyword>
<evidence type="ECO:0000256" key="2">
    <source>
        <dbReference type="ARBA" id="ARBA00022475"/>
    </source>
</evidence>
<organism evidence="8 9">
    <name type="scientific">Dubosiella newyorkensis</name>
    <dbReference type="NCBI Taxonomy" id="1862672"/>
    <lineage>
        <taxon>Bacteria</taxon>
        <taxon>Bacillati</taxon>
        <taxon>Bacillota</taxon>
        <taxon>Erysipelotrichia</taxon>
        <taxon>Erysipelotrichales</taxon>
        <taxon>Erysipelotrichaceae</taxon>
        <taxon>Dubosiella</taxon>
    </lineage>
</organism>
<feature type="transmembrane region" description="Helical" evidence="6">
    <location>
        <begin position="591"/>
        <end position="613"/>
    </location>
</feature>
<reference evidence="8 9" key="1">
    <citation type="submission" date="2016-11" db="EMBL/GenBank/DDBJ databases">
        <title>Description of two novel members of the family Erysipelotrichaceae: Ileibacterium lipovorans gen. nov., sp. nov. and Dubosiella newyorkensis, gen. nov., sp. nov.</title>
        <authorList>
            <person name="Cox L.M."/>
            <person name="Sohn J."/>
            <person name="Tyrrell K.L."/>
            <person name="Citron D.M."/>
            <person name="Lawson P.A."/>
            <person name="Patel N.B."/>
            <person name="Iizumi T."/>
            <person name="Perez-Perez G.I."/>
            <person name="Goldstein E.J."/>
            <person name="Blaser M.J."/>
        </authorList>
    </citation>
    <scope>NUCLEOTIDE SEQUENCE [LARGE SCALE GENOMIC DNA]</scope>
    <source>
        <strain evidence="8 9">NYU-BL-A4</strain>
    </source>
</reference>
<dbReference type="GeneID" id="78276566"/>
<feature type="transmembrane region" description="Helical" evidence="6">
    <location>
        <begin position="532"/>
        <end position="557"/>
    </location>
</feature>
<comment type="caution">
    <text evidence="8">The sequence shown here is derived from an EMBL/GenBank/DDBJ whole genome shotgun (WGS) entry which is preliminary data.</text>
</comment>
<feature type="transmembrane region" description="Helical" evidence="6">
    <location>
        <begin position="628"/>
        <end position="655"/>
    </location>
</feature>
<dbReference type="PANTHER" id="PTHR46795">
    <property type="entry name" value="ABC TRANSPORTER PERMEASE-RELATED-RELATED"/>
    <property type="match status" value="1"/>
</dbReference>
<comment type="similarity">
    <text evidence="6">Belongs to the ABC-4 integral membrane protein family.</text>
</comment>
<evidence type="ECO:0000313" key="9">
    <source>
        <dbReference type="Proteomes" id="UP000186705"/>
    </source>
</evidence>
<accession>A0A1U7NJR5</accession>
<dbReference type="GO" id="GO:0055085">
    <property type="term" value="P:transmembrane transport"/>
    <property type="evidence" value="ECO:0007669"/>
    <property type="project" value="UniProtKB-UniRule"/>
</dbReference>
<protein>
    <recommendedName>
        <fullName evidence="7">ABC3 transporter permease C-terminal domain-containing protein</fullName>
    </recommendedName>
</protein>
<dbReference type="RefSeq" id="WP_076342377.1">
    <property type="nucleotide sequence ID" value="NZ_CAPDDE010000004.1"/>
</dbReference>
<dbReference type="Proteomes" id="UP000186705">
    <property type="component" value="Unassembled WGS sequence"/>
</dbReference>